<evidence type="ECO:0000256" key="7">
    <source>
        <dbReference type="SAM" id="Phobius"/>
    </source>
</evidence>
<proteinExistence type="predicted"/>
<keyword evidence="5 7" id="KW-1133">Transmembrane helix</keyword>
<dbReference type="PANTHER" id="PTHR43867:SF2">
    <property type="entry name" value="CELLULOSE SYNTHASE CATALYTIC SUBUNIT A [UDP-FORMING]"/>
    <property type="match status" value="1"/>
</dbReference>
<dbReference type="SUPFAM" id="SSF53448">
    <property type="entry name" value="Nucleotide-diphospho-sugar transferases"/>
    <property type="match status" value="1"/>
</dbReference>
<feature type="transmembrane region" description="Helical" evidence="7">
    <location>
        <begin position="375"/>
        <end position="396"/>
    </location>
</feature>
<evidence type="ECO:0000256" key="4">
    <source>
        <dbReference type="ARBA" id="ARBA00022692"/>
    </source>
</evidence>
<evidence type="ECO:0000256" key="6">
    <source>
        <dbReference type="ARBA" id="ARBA00023136"/>
    </source>
</evidence>
<evidence type="ECO:0000313" key="9">
    <source>
        <dbReference type="Proteomes" id="UP001214854"/>
    </source>
</evidence>
<evidence type="ECO:0000256" key="2">
    <source>
        <dbReference type="ARBA" id="ARBA00022676"/>
    </source>
</evidence>
<name>A0ABT5HQ41_9CAUL</name>
<keyword evidence="6 7" id="KW-0472">Membrane</keyword>
<evidence type="ECO:0000256" key="5">
    <source>
        <dbReference type="ARBA" id="ARBA00022989"/>
    </source>
</evidence>
<keyword evidence="4 7" id="KW-0812">Transmembrane</keyword>
<evidence type="ECO:0000256" key="3">
    <source>
        <dbReference type="ARBA" id="ARBA00022679"/>
    </source>
</evidence>
<sequence length="457" mass="50282">MTIIPLEDRFSARSRPAVWQFALFAGVTVAVAAASLWTPDRLIGVLYWTCWGLFMVNALMRALATTVPPRARDFDAFLDASNENLPTYSVIVALYKEAKIVPQLTAALDALVYPRDRLEVLFALEDDDHETLIAFEDRLSTRADLSHMRVVRVPHGFPRTKPRALNHALAQAQGDLIVIYDAEDQPGPPQLLEAAHRFATGPADLACLQAPLRPLRGNTFISKQFTAEYAVQFDVLLPAFQAWGLPFALGGTSNHFKAPVLKAIGAWDAYNVTEDADLGLRLAQYGHRSALIATPTLESPPTTLTAWIPQRTRWIKGYIQTIIVHTRRLRDLRPDVAAALSVGIGLSALSALCYAPFTALLLANALLQVLEFGPFILPLQDWALLIIGTGSALWALKTGTRRAGVVFTTGDLLHAPVYWALQSISAAFALYQLVTRPFHWDKTDHEPVGPAEDAHAE</sequence>
<dbReference type="RefSeq" id="WP_272746448.1">
    <property type="nucleotide sequence ID" value="NZ_JAQQKX010000001.1"/>
</dbReference>
<reference evidence="8 9" key="1">
    <citation type="submission" date="2023-01" db="EMBL/GenBank/DDBJ databases">
        <title>Novel species of the genus Asticcacaulis isolated from rivers.</title>
        <authorList>
            <person name="Lu H."/>
        </authorList>
    </citation>
    <scope>NUCLEOTIDE SEQUENCE [LARGE SCALE GENOMIC DNA]</scope>
    <source>
        <strain evidence="8 9">BYS171W</strain>
    </source>
</reference>
<gene>
    <name evidence="8" type="ORF">PQU92_01515</name>
</gene>
<dbReference type="PANTHER" id="PTHR43867">
    <property type="entry name" value="CELLULOSE SYNTHASE CATALYTIC SUBUNIT A [UDP-FORMING]"/>
    <property type="match status" value="1"/>
</dbReference>
<keyword evidence="3 8" id="KW-0808">Transferase</keyword>
<comment type="subcellular location">
    <subcellularLocation>
        <location evidence="1">Membrane</location>
        <topology evidence="1">Multi-pass membrane protein</topology>
    </subcellularLocation>
</comment>
<comment type="caution">
    <text evidence="8">The sequence shown here is derived from an EMBL/GenBank/DDBJ whole genome shotgun (WGS) entry which is preliminary data.</text>
</comment>
<accession>A0ABT5HQ41</accession>
<dbReference type="Gene3D" id="3.90.550.10">
    <property type="entry name" value="Spore Coat Polysaccharide Biosynthesis Protein SpsA, Chain A"/>
    <property type="match status" value="1"/>
</dbReference>
<keyword evidence="2 8" id="KW-0328">Glycosyltransferase</keyword>
<dbReference type="EMBL" id="JAQQKX010000001">
    <property type="protein sequence ID" value="MDC7681935.1"/>
    <property type="molecule type" value="Genomic_DNA"/>
</dbReference>
<dbReference type="Proteomes" id="UP001214854">
    <property type="component" value="Unassembled WGS sequence"/>
</dbReference>
<feature type="transmembrane region" description="Helical" evidence="7">
    <location>
        <begin position="21"/>
        <end position="39"/>
    </location>
</feature>
<dbReference type="Pfam" id="PF13641">
    <property type="entry name" value="Glyco_tranf_2_3"/>
    <property type="match status" value="1"/>
</dbReference>
<evidence type="ECO:0000256" key="1">
    <source>
        <dbReference type="ARBA" id="ARBA00004141"/>
    </source>
</evidence>
<feature type="transmembrane region" description="Helical" evidence="7">
    <location>
        <begin position="45"/>
        <end position="64"/>
    </location>
</feature>
<protein>
    <submittedName>
        <fullName evidence="8">Glycosyltransferase</fullName>
        <ecNumber evidence="8">2.4.-.-</ecNumber>
    </submittedName>
</protein>
<feature type="transmembrane region" description="Helical" evidence="7">
    <location>
        <begin position="336"/>
        <end position="363"/>
    </location>
</feature>
<organism evidence="8 9">
    <name type="scientific">Asticcacaulis aquaticus</name>
    <dbReference type="NCBI Taxonomy" id="2984212"/>
    <lineage>
        <taxon>Bacteria</taxon>
        <taxon>Pseudomonadati</taxon>
        <taxon>Pseudomonadota</taxon>
        <taxon>Alphaproteobacteria</taxon>
        <taxon>Caulobacterales</taxon>
        <taxon>Caulobacteraceae</taxon>
        <taxon>Asticcacaulis</taxon>
    </lineage>
</organism>
<dbReference type="EC" id="2.4.-.-" evidence="8"/>
<dbReference type="InterPro" id="IPR029044">
    <property type="entry name" value="Nucleotide-diphossugar_trans"/>
</dbReference>
<evidence type="ECO:0000313" key="8">
    <source>
        <dbReference type="EMBL" id="MDC7681935.1"/>
    </source>
</evidence>
<keyword evidence="9" id="KW-1185">Reference proteome</keyword>
<dbReference type="InterPro" id="IPR050321">
    <property type="entry name" value="Glycosyltr_2/OpgH_subfam"/>
</dbReference>
<dbReference type="GO" id="GO:0016757">
    <property type="term" value="F:glycosyltransferase activity"/>
    <property type="evidence" value="ECO:0007669"/>
    <property type="project" value="UniProtKB-KW"/>
</dbReference>